<name>A0A2Z2P075_9GAMM</name>
<dbReference type="RefSeq" id="WP_088918086.1">
    <property type="nucleotide sequence ID" value="NZ_CP018632.1"/>
</dbReference>
<keyword evidence="3" id="KW-1185">Reference proteome</keyword>
<dbReference type="PANTHER" id="PTHR30399:SF1">
    <property type="entry name" value="UTP PYROPHOSPHATASE"/>
    <property type="match status" value="1"/>
</dbReference>
<evidence type="ECO:0000313" key="3">
    <source>
        <dbReference type="Proteomes" id="UP000250079"/>
    </source>
</evidence>
<gene>
    <name evidence="2" type="ORF">IMCC3135_13595</name>
</gene>
<dbReference type="KEGG" id="gai:IMCC3135_13595"/>
<dbReference type="Gene3D" id="3.30.2010.10">
    <property type="entry name" value="Metalloproteases ('zincins'), catalytic domain"/>
    <property type="match status" value="1"/>
</dbReference>
<accession>A0A2Z2P075</accession>
<evidence type="ECO:0000313" key="2">
    <source>
        <dbReference type="EMBL" id="ASJ72804.1"/>
    </source>
</evidence>
<dbReference type="Pfam" id="PF01863">
    <property type="entry name" value="YgjP-like"/>
    <property type="match status" value="1"/>
</dbReference>
<protein>
    <recommendedName>
        <fullName evidence="1">YgjP-like metallopeptidase domain-containing protein</fullName>
    </recommendedName>
</protein>
<sequence>MTDDGSAPECFEDYGFVYGDMHVPYRVERKAIASDKLRKITIRVTPDSRVVVSAPEGAQKTAIHEAVMKRAKWIHDSRQSFNEQQTYVQPRRYVSGEMQFYLGRRHVLKVEENPELTEQVKMTRGKLLVSLPKFQDDKPDRVRELVKDWYRIRAQQVFTTRLEHLLPQTRWVKEIPAFRILSMEKQWGSCSARGTLMLNPHLVKAPRDCIDYVILHELCHIEEHNHGERFYRLLGQVMPEWRGVKQQLDGMAELLLNE</sequence>
<dbReference type="InterPro" id="IPR053136">
    <property type="entry name" value="UTP_pyrophosphatase-like"/>
</dbReference>
<reference evidence="2 3" key="1">
    <citation type="submission" date="2016-12" db="EMBL/GenBank/DDBJ databases">
        <authorList>
            <person name="Song W.-J."/>
            <person name="Kurnit D.M."/>
        </authorList>
    </citation>
    <scope>NUCLEOTIDE SEQUENCE [LARGE SCALE GENOMIC DNA]</scope>
    <source>
        <strain evidence="2 3">IMCC3135</strain>
    </source>
</reference>
<dbReference type="EMBL" id="CP018632">
    <property type="protein sequence ID" value="ASJ72804.1"/>
    <property type="molecule type" value="Genomic_DNA"/>
</dbReference>
<dbReference type="AlphaFoldDB" id="A0A2Z2P075"/>
<feature type="domain" description="YgjP-like metallopeptidase" evidence="1">
    <location>
        <begin position="38"/>
        <end position="249"/>
    </location>
</feature>
<evidence type="ECO:0000259" key="1">
    <source>
        <dbReference type="Pfam" id="PF01863"/>
    </source>
</evidence>
<dbReference type="Proteomes" id="UP000250079">
    <property type="component" value="Chromosome"/>
</dbReference>
<dbReference type="InterPro" id="IPR002725">
    <property type="entry name" value="YgjP-like_metallopeptidase"/>
</dbReference>
<dbReference type="PANTHER" id="PTHR30399">
    <property type="entry name" value="UNCHARACTERIZED PROTEIN YGJP"/>
    <property type="match status" value="1"/>
</dbReference>
<organism evidence="2 3">
    <name type="scientific">Granulosicoccus antarcticus IMCC3135</name>
    <dbReference type="NCBI Taxonomy" id="1192854"/>
    <lineage>
        <taxon>Bacteria</taxon>
        <taxon>Pseudomonadati</taxon>
        <taxon>Pseudomonadota</taxon>
        <taxon>Gammaproteobacteria</taxon>
        <taxon>Chromatiales</taxon>
        <taxon>Granulosicoccaceae</taxon>
        <taxon>Granulosicoccus</taxon>
    </lineage>
</organism>
<dbReference type="CDD" id="cd07344">
    <property type="entry name" value="M48_yhfN_like"/>
    <property type="match status" value="1"/>
</dbReference>
<dbReference type="OrthoDB" id="9811177at2"/>
<proteinExistence type="predicted"/>